<accession>K7Z3D5</accession>
<gene>
    <name evidence="2" type="ORF">A1OE_268</name>
</gene>
<evidence type="ECO:0000256" key="1">
    <source>
        <dbReference type="SAM" id="Phobius"/>
    </source>
</evidence>
<keyword evidence="1" id="KW-0472">Membrane</keyword>
<dbReference type="KEGG" id="thal:A1OE_268"/>
<sequence>MTNFFLKRITLVIFQLLYKAKLVKIKYHHNQTVIKLNLMINLFFFLVIDTGADS</sequence>
<protein>
    <submittedName>
        <fullName evidence="2">Uncharacterized protein</fullName>
    </submittedName>
</protein>
<dbReference type="EMBL" id="CP003539">
    <property type="protein sequence ID" value="AFX98468.1"/>
    <property type="molecule type" value="Genomic_DNA"/>
</dbReference>
<evidence type="ECO:0000313" key="3">
    <source>
        <dbReference type="Proteomes" id="UP000010077"/>
    </source>
</evidence>
<dbReference type="HOGENOM" id="CLU_3041473_0_0_5"/>
<feature type="transmembrane region" description="Helical" evidence="1">
    <location>
        <begin position="32"/>
        <end position="52"/>
    </location>
</feature>
<proteinExistence type="predicted"/>
<organism evidence="2 3">
    <name type="scientific">Candidatus Endolissoclinum faulkneri L2</name>
    <dbReference type="NCBI Taxonomy" id="1193729"/>
    <lineage>
        <taxon>Bacteria</taxon>
        <taxon>Pseudomonadati</taxon>
        <taxon>Pseudomonadota</taxon>
        <taxon>Alphaproteobacteria</taxon>
        <taxon>Rhodospirillales</taxon>
        <taxon>Rhodospirillaceae</taxon>
        <taxon>Candidatus Endolissoclinum</taxon>
    </lineage>
</organism>
<name>K7Z3D5_9PROT</name>
<dbReference type="Proteomes" id="UP000010077">
    <property type="component" value="Chromosome"/>
</dbReference>
<keyword evidence="1" id="KW-0812">Transmembrane</keyword>
<keyword evidence="3" id="KW-1185">Reference proteome</keyword>
<dbReference type="STRING" id="1193729.A1OE_268"/>
<reference evidence="2 3" key="1">
    <citation type="journal article" date="2012" name="Proc. Natl. Acad. Sci. U.S.A.">
        <title>Genome streamlining and chemical defense in a coral reef symbiosis.</title>
        <authorList>
            <person name="Kwan J.C."/>
            <person name="Donia M.S."/>
            <person name="Han A.W."/>
            <person name="Hirose E."/>
            <person name="Haygood M.G."/>
            <person name="Schmidt E.W."/>
        </authorList>
    </citation>
    <scope>NUCLEOTIDE SEQUENCE [LARGE SCALE GENOMIC DNA]</scope>
    <source>
        <strain evidence="2 3">L2</strain>
    </source>
</reference>
<evidence type="ECO:0000313" key="2">
    <source>
        <dbReference type="EMBL" id="AFX98468.1"/>
    </source>
</evidence>
<dbReference type="AlphaFoldDB" id="K7Z3D5"/>
<keyword evidence="1" id="KW-1133">Transmembrane helix</keyword>